<keyword evidence="3" id="KW-1185">Reference proteome</keyword>
<dbReference type="PANTHER" id="PTHR31669">
    <property type="entry name" value="PROTEIN FAR1-RELATED SEQUENCE 10-RELATED"/>
    <property type="match status" value="1"/>
</dbReference>
<comment type="similarity">
    <text evidence="1">Belongs to the FHY3/FAR1 family.</text>
</comment>
<organism evidence="2 3">
    <name type="scientific">Arachis hypogaea</name>
    <name type="common">Peanut</name>
    <dbReference type="NCBI Taxonomy" id="3818"/>
    <lineage>
        <taxon>Eukaryota</taxon>
        <taxon>Viridiplantae</taxon>
        <taxon>Streptophyta</taxon>
        <taxon>Embryophyta</taxon>
        <taxon>Tracheophyta</taxon>
        <taxon>Spermatophyta</taxon>
        <taxon>Magnoliopsida</taxon>
        <taxon>eudicotyledons</taxon>
        <taxon>Gunneridae</taxon>
        <taxon>Pentapetalae</taxon>
        <taxon>rosids</taxon>
        <taxon>fabids</taxon>
        <taxon>Fabales</taxon>
        <taxon>Fabaceae</taxon>
        <taxon>Papilionoideae</taxon>
        <taxon>50 kb inversion clade</taxon>
        <taxon>dalbergioids sensu lato</taxon>
        <taxon>Dalbergieae</taxon>
        <taxon>Pterocarpus clade</taxon>
        <taxon>Arachis</taxon>
    </lineage>
</organism>
<comment type="subcellular location">
    <subcellularLocation>
        <location evidence="1">Nucleus</location>
    </subcellularLocation>
</comment>
<comment type="caution">
    <text evidence="2">The sequence shown here is derived from an EMBL/GenBank/DDBJ whole genome shotgun (WGS) entry which is preliminary data.</text>
</comment>
<dbReference type="GO" id="GO:0006355">
    <property type="term" value="P:regulation of DNA-templated transcription"/>
    <property type="evidence" value="ECO:0007669"/>
    <property type="project" value="UniProtKB-UniRule"/>
</dbReference>
<sequence>MSLNLRLITQSKILFGLMDACAYLGDDVSFDTTYNTNNMVLEIISGFQHVYTREKFRKVQAHFRGKVNYITRLTESILGFTAYEVVEQVSNSKFNKFVVTYDAISHESSGILCHHFLSVLSFGRMDKVASRYILERWSENIKRGQTHIKSSHNEPLLEPRNRRFDDLVFRSHNICKFVSGSKELTMILYRVYDNAMVEMQE</sequence>
<keyword evidence="1" id="KW-0479">Metal-binding</keyword>
<protein>
    <recommendedName>
        <fullName evidence="1">Protein FAR1-RELATED SEQUENCE</fullName>
    </recommendedName>
</protein>
<comment type="function">
    <text evidence="1">Putative transcription activator involved in regulating light control of development.</text>
</comment>
<dbReference type="AlphaFoldDB" id="A0A445DHF3"/>
<gene>
    <name evidence="2" type="ORF">Ahy_A04g020313</name>
</gene>
<accession>A0A445DHF3</accession>
<dbReference type="Proteomes" id="UP000289738">
    <property type="component" value="Chromosome A04"/>
</dbReference>
<dbReference type="EMBL" id="SDMP01000004">
    <property type="protein sequence ID" value="RYR62604.1"/>
    <property type="molecule type" value="Genomic_DNA"/>
</dbReference>
<proteinExistence type="inferred from homology"/>
<dbReference type="GO" id="GO:0005634">
    <property type="term" value="C:nucleus"/>
    <property type="evidence" value="ECO:0007669"/>
    <property type="project" value="UniProtKB-SubCell"/>
</dbReference>
<dbReference type="GO" id="GO:0008270">
    <property type="term" value="F:zinc ion binding"/>
    <property type="evidence" value="ECO:0007669"/>
    <property type="project" value="UniProtKB-UniRule"/>
</dbReference>
<evidence type="ECO:0000313" key="3">
    <source>
        <dbReference type="Proteomes" id="UP000289738"/>
    </source>
</evidence>
<keyword evidence="1" id="KW-0862">Zinc</keyword>
<name>A0A445DHF3_ARAHY</name>
<keyword evidence="1" id="KW-0863">Zinc-finger</keyword>
<reference evidence="2 3" key="1">
    <citation type="submission" date="2019-01" db="EMBL/GenBank/DDBJ databases">
        <title>Sequencing of cultivated peanut Arachis hypogaea provides insights into genome evolution and oil improvement.</title>
        <authorList>
            <person name="Chen X."/>
        </authorList>
    </citation>
    <scope>NUCLEOTIDE SEQUENCE [LARGE SCALE GENOMIC DNA]</scope>
    <source>
        <strain evidence="3">cv. Fuhuasheng</strain>
        <tissue evidence="2">Leaves</tissue>
    </source>
</reference>
<evidence type="ECO:0000313" key="2">
    <source>
        <dbReference type="EMBL" id="RYR62604.1"/>
    </source>
</evidence>
<evidence type="ECO:0000256" key="1">
    <source>
        <dbReference type="RuleBase" id="RU367018"/>
    </source>
</evidence>
<keyword evidence="1" id="KW-0539">Nucleus</keyword>
<dbReference type="InterPro" id="IPR031052">
    <property type="entry name" value="FHY3/FAR1"/>
</dbReference>
<dbReference type="PANTHER" id="PTHR31669:SF283">
    <property type="entry name" value="PROTEIN FAR1-RELATED SEQUENCE"/>
    <property type="match status" value="1"/>
</dbReference>